<evidence type="ECO:0000313" key="3">
    <source>
        <dbReference type="EMBL" id="KAJ3213169.1"/>
    </source>
</evidence>
<proteinExistence type="predicted"/>
<comment type="caution">
    <text evidence="3">The sequence shown here is derived from an EMBL/GenBank/DDBJ whole genome shotgun (WGS) entry which is preliminary data.</text>
</comment>
<dbReference type="EMBL" id="JADGJW010000739">
    <property type="protein sequence ID" value="KAJ3213169.1"/>
    <property type="molecule type" value="Genomic_DNA"/>
</dbReference>
<keyword evidence="4" id="KW-1185">Reference proteome</keyword>
<keyword evidence="2" id="KW-0812">Transmembrane</keyword>
<keyword evidence="2" id="KW-0472">Membrane</keyword>
<dbReference type="SUPFAM" id="SSF54695">
    <property type="entry name" value="POZ domain"/>
    <property type="match status" value="1"/>
</dbReference>
<feature type="transmembrane region" description="Helical" evidence="2">
    <location>
        <begin position="761"/>
        <end position="785"/>
    </location>
</feature>
<evidence type="ECO:0000256" key="1">
    <source>
        <dbReference type="SAM" id="MobiDB-lite"/>
    </source>
</evidence>
<sequence>MSINTTSLDSKSEKKSWLAWSHDLLTESLVETAILLKKSPIPSAVTLAGEATNEGYRKLDEAADINAKLQGLGSTVIKQGIIATGVVGSALLKAGVAYQRTPGFSDEKEDDVHYSSLNRVKWIKLDSFPGGYPKPDLLDMATQTMEEEQVFEEQPGGIRGYVAKAALLAGNYTHSYLAPSSSANLNNPLKPKRSLEQFTNVHSHEPLKNKQSLEQILKLPTPPIMLEHPQVLKTKSSKISMRKMASMDSISSFTTTASTQLTNNNNNNHNKNLCMICGAKSLSYCDQFTTDSDENLRSSLFKNVSNPFVDKIMVHLNVGGIYFDTTLETLTSVKDSLLYEMFYTLTLKEHDDLYEEISIGMNEEVKDKINEFENFNLCTPPVSPDGRFFIDRDVLLIPLIISFLAMQKSNQLSFASSSKISDTLAKEIQKSSNDIALLQVENFLQDVESRFGEYLRTLKSTKNEVDDFDLALDMLIFSQLELGPVPYMYFAMEENGDFFGTYCDFSIKDVTKSFQIMSVFHEKIEDCDICPSNRVNNGSYMDMNNVYRDESGNYKVNFTLADFSEYNATGRPWYVAAKALTPETAKYVWSDPYTFIPYGEGVTVSYPLFNADRTLKAVIAIDTVFVSLTAALQRMSIPENGFIYVMTKTGYLIGASINLEGENGGNLASNLSNPYIRESGIYLESLLPKNATNNMPIMDFTVLPDYMNVKSGDIFFQFSIVPNHQPPLYVVNGAPVSIYVRDIDSTQKQLASDLQANTTSILIAAVVVFIFCVTVSILGTYLWILRPLKKLMIIMEQATRFEFTALANDNVLKKKSILREFANLQYSMIMMIQNFAEAVKTNKSLHSASAGVNSAKETQNLGSGASSDKKK</sequence>
<name>A0AAD5U159_9FUNG</name>
<protein>
    <submittedName>
        <fullName evidence="3">Uncharacterized protein</fullName>
    </submittedName>
</protein>
<dbReference type="Proteomes" id="UP001211065">
    <property type="component" value="Unassembled WGS sequence"/>
</dbReference>
<reference evidence="3" key="1">
    <citation type="submission" date="2020-05" db="EMBL/GenBank/DDBJ databases">
        <title>Phylogenomic resolution of chytrid fungi.</title>
        <authorList>
            <person name="Stajich J.E."/>
            <person name="Amses K."/>
            <person name="Simmons R."/>
            <person name="Seto K."/>
            <person name="Myers J."/>
            <person name="Bonds A."/>
            <person name="Quandt C.A."/>
            <person name="Barry K."/>
            <person name="Liu P."/>
            <person name="Grigoriev I."/>
            <person name="Longcore J.E."/>
            <person name="James T.Y."/>
        </authorList>
    </citation>
    <scope>NUCLEOTIDE SEQUENCE</scope>
    <source>
        <strain evidence="3">JEL0476</strain>
    </source>
</reference>
<feature type="region of interest" description="Disordered" evidence="1">
    <location>
        <begin position="850"/>
        <end position="871"/>
    </location>
</feature>
<gene>
    <name evidence="3" type="ORF">HK099_007531</name>
</gene>
<dbReference type="AlphaFoldDB" id="A0AAD5U159"/>
<evidence type="ECO:0000256" key="2">
    <source>
        <dbReference type="SAM" id="Phobius"/>
    </source>
</evidence>
<organism evidence="3 4">
    <name type="scientific">Clydaea vesicula</name>
    <dbReference type="NCBI Taxonomy" id="447962"/>
    <lineage>
        <taxon>Eukaryota</taxon>
        <taxon>Fungi</taxon>
        <taxon>Fungi incertae sedis</taxon>
        <taxon>Chytridiomycota</taxon>
        <taxon>Chytridiomycota incertae sedis</taxon>
        <taxon>Chytridiomycetes</taxon>
        <taxon>Lobulomycetales</taxon>
        <taxon>Lobulomycetaceae</taxon>
        <taxon>Clydaea</taxon>
    </lineage>
</organism>
<dbReference type="InterPro" id="IPR011333">
    <property type="entry name" value="SKP1/BTB/POZ_sf"/>
</dbReference>
<dbReference type="Gene3D" id="3.30.710.10">
    <property type="entry name" value="Potassium Channel Kv1.1, Chain A"/>
    <property type="match status" value="1"/>
</dbReference>
<accession>A0AAD5U159</accession>
<keyword evidence="2" id="KW-1133">Transmembrane helix</keyword>
<dbReference type="Gene3D" id="3.30.450.20">
    <property type="entry name" value="PAS domain"/>
    <property type="match status" value="1"/>
</dbReference>
<evidence type="ECO:0000313" key="4">
    <source>
        <dbReference type="Proteomes" id="UP001211065"/>
    </source>
</evidence>